<dbReference type="GO" id="GO:0039625">
    <property type="term" value="C:viral inner capsid"/>
    <property type="evidence" value="ECO:0007669"/>
    <property type="project" value="UniProtKB-KW"/>
</dbReference>
<keyword evidence="5 7" id="KW-0694">RNA-binding</keyword>
<dbReference type="InterPro" id="IPR007779">
    <property type="entry name" value="Rotavirus_VP2"/>
</dbReference>
<comment type="function">
    <text evidence="7">Inner capsid protein that self-assembles to form an icosahedral capsid with a T=2 symmetry, which consists of 120 copies of VP2, with channels at each of its five-fold vertices. This capsid constitutes the innermost concentric layer of the viral mature particle. It encapsidates the polymerase VP1, the capping enzyme VP3 and the genomic dsRNA, thereby defining the core. The innermost VP2 capsid and the intermediate VP6 capsid remain intact following cell entry to protect the dsRNA from degradation and to prevent unfavorable antiviral responses in the host cell during all the replication cycle of the virus. Nascent transcripts are transcribed within the structural confines of this double-layered particle (DLP) and are extruded through the channels formed by VP2 N-termini. VP2 is required for the replicase activity of VP1 polymerase. Probably recruits a copy of a VP1-VP3 complex, potentially along with a segment of plus-strand RNA, as a decamer of VP2 assembles. May activate the autoinhibited VP1/RNA complex to coordinate packaging and genome replication.</text>
</comment>
<name>E7D6M8_9REOV</name>
<evidence type="ECO:0000256" key="6">
    <source>
        <dbReference type="ARBA" id="ARBA00022996"/>
    </source>
</evidence>
<feature type="non-terminal residue" evidence="8">
    <location>
        <position position="1"/>
    </location>
</feature>
<proteinExistence type="inferred from homology"/>
<keyword evidence="2" id="KW-1141">T=2 icosahedral capsid protein</keyword>
<organism evidence="8 9">
    <name type="scientific">Human rotavirus G9P[8]</name>
    <dbReference type="NCBI Taxonomy" id="408599"/>
    <lineage>
        <taxon>Viruses</taxon>
        <taxon>Riboviria</taxon>
        <taxon>Orthornavirae</taxon>
        <taxon>Duplornaviricota</taxon>
        <taxon>Resentoviricetes</taxon>
        <taxon>Reovirales</taxon>
        <taxon>Sedoreoviridae</taxon>
        <taxon>Rotavirus</taxon>
        <taxon>Rotavirus alphagastroenteritidis</taxon>
        <taxon>Rotavirus A</taxon>
    </lineage>
</organism>
<sequence>SLCMLIGNTTVIPSPQTLFHYYNVNVNFHSNYNERINDAVAIITAANRLNLYQKKMKSIVEDFLKRLQIFDVPRVPDDQMYRLRDRLRLLPVERRRLDIFNLILMNMEQIERASDKIAQGVIIAYRDMQLERDEMYGFVNITRNLDGYQQINLEELMRTGDYGQITNMLLNNQPVALVGALPFVTDSSVISLIAKLDATVFAQIVKLRKVDTLKPILYKINSDSNDFYLVANYDWIPTSTTKVYKQVPQHFDFRASMHMLTSNLTFTVYSDLLSFVSADTVEPINAIAFDNMRIMNEL</sequence>
<dbReference type="GO" id="GO:0019013">
    <property type="term" value="C:viral nucleocapsid"/>
    <property type="evidence" value="ECO:0007669"/>
    <property type="project" value="InterPro"/>
</dbReference>
<keyword evidence="1 7" id="KW-0167">Capsid protein</keyword>
<evidence type="ECO:0000256" key="1">
    <source>
        <dbReference type="ARBA" id="ARBA00022561"/>
    </source>
</evidence>
<keyword evidence="6 7" id="KW-1153">Inner capsid protein</keyword>
<feature type="non-terminal residue" evidence="8">
    <location>
        <position position="298"/>
    </location>
</feature>
<dbReference type="GO" id="GO:0039616">
    <property type="term" value="C:T=2 icosahedral viral capsid"/>
    <property type="evidence" value="ECO:0007669"/>
    <property type="project" value="UniProtKB-KW"/>
</dbReference>
<dbReference type="Pfam" id="PF05087">
    <property type="entry name" value="Rota_VP2"/>
    <property type="match status" value="1"/>
</dbReference>
<comment type="similarity">
    <text evidence="7">Belongs to the rotavirus VP2 family.</text>
</comment>
<protein>
    <recommendedName>
        <fullName evidence="7">Inner capsid protein VP2</fullName>
    </recommendedName>
</protein>
<evidence type="ECO:0000256" key="7">
    <source>
        <dbReference type="RuleBase" id="RU363125"/>
    </source>
</evidence>
<evidence type="ECO:0000256" key="2">
    <source>
        <dbReference type="ARBA" id="ARBA00022611"/>
    </source>
</evidence>
<dbReference type="GO" id="GO:0003723">
    <property type="term" value="F:RNA binding"/>
    <property type="evidence" value="ECO:0007669"/>
    <property type="project" value="UniProtKB-KW"/>
</dbReference>
<evidence type="ECO:0000256" key="5">
    <source>
        <dbReference type="ARBA" id="ARBA00022884"/>
    </source>
</evidence>
<dbReference type="Proteomes" id="UP000225874">
    <property type="component" value="Genome"/>
</dbReference>
<evidence type="ECO:0000313" key="9">
    <source>
        <dbReference type="Proteomes" id="UP000225874"/>
    </source>
</evidence>
<keyword evidence="4 7" id="KW-0946">Virion</keyword>
<evidence type="ECO:0000256" key="4">
    <source>
        <dbReference type="ARBA" id="ARBA00022844"/>
    </source>
</evidence>
<evidence type="ECO:0000313" key="8">
    <source>
        <dbReference type="EMBL" id="ADT62482.1"/>
    </source>
</evidence>
<comment type="subunit">
    <text evidence="7">Homodecamer; each decamer is made up of two conformers of VP2, called VP2A and VP2B. Interacts with a VP1-VP3 complex. Interacts with the intermediate capsid protein VP6. Interacts with NSP5. Interacts (via N-terminus) with NSP2.</text>
</comment>
<evidence type="ECO:0000256" key="3">
    <source>
        <dbReference type="ARBA" id="ARBA00022737"/>
    </source>
</evidence>
<reference evidence="8 9" key="1">
    <citation type="journal article" date="2011" name="Infect. Genet. Evol.">
        <title>Genome sequence based molecular epidemiology of unusual US Rotavirus A G9 strains isolated from Omaha, USA between 1997 and 2000.</title>
        <authorList>
            <person name="Mijatovic-Rustempasic S."/>
            <person name="Banyai K."/>
            <person name="Esona M.D."/>
            <person name="Foytich K."/>
            <person name="Bowen M.D."/>
            <person name="Gentsch J.R."/>
        </authorList>
    </citation>
    <scope>NUCLEOTIDE SEQUENCE [LARGE SCALE GENOMIC DNA]</scope>
    <source>
        <strain evidence="8 9">Om34</strain>
    </source>
</reference>
<keyword evidence="3" id="KW-0677">Repeat</keyword>
<accession>E7D6M8</accession>
<comment type="subcellular location">
    <subcellularLocation>
        <location evidence="7">Virion</location>
    </subcellularLocation>
</comment>
<dbReference type="EMBL" id="HQ127420">
    <property type="protein sequence ID" value="ADT62482.1"/>
    <property type="molecule type" value="Genomic_RNA"/>
</dbReference>